<name>A0ACB6R342_9PLEO</name>
<dbReference type="EMBL" id="MU003499">
    <property type="protein sequence ID" value="KAF2473596.1"/>
    <property type="molecule type" value="Genomic_DNA"/>
</dbReference>
<gene>
    <name evidence="1" type="ORF">BDR25DRAFT_124039</name>
</gene>
<accession>A0ACB6R342</accession>
<dbReference type="Proteomes" id="UP000799755">
    <property type="component" value="Unassembled WGS sequence"/>
</dbReference>
<comment type="caution">
    <text evidence="1">The sequence shown here is derived from an EMBL/GenBank/DDBJ whole genome shotgun (WGS) entry which is preliminary data.</text>
</comment>
<evidence type="ECO:0000313" key="1">
    <source>
        <dbReference type="EMBL" id="KAF2473596.1"/>
    </source>
</evidence>
<evidence type="ECO:0000313" key="2">
    <source>
        <dbReference type="Proteomes" id="UP000799755"/>
    </source>
</evidence>
<proteinExistence type="predicted"/>
<reference evidence="1" key="1">
    <citation type="journal article" date="2020" name="Stud. Mycol.">
        <title>101 Dothideomycetes genomes: a test case for predicting lifestyles and emergence of pathogens.</title>
        <authorList>
            <person name="Haridas S."/>
            <person name="Albert R."/>
            <person name="Binder M."/>
            <person name="Bloem J."/>
            <person name="Labutti K."/>
            <person name="Salamov A."/>
            <person name="Andreopoulos B."/>
            <person name="Baker S."/>
            <person name="Barry K."/>
            <person name="Bills G."/>
            <person name="Bluhm B."/>
            <person name="Cannon C."/>
            <person name="Castanera R."/>
            <person name="Culley D."/>
            <person name="Daum C."/>
            <person name="Ezra D."/>
            <person name="Gonzalez J."/>
            <person name="Henrissat B."/>
            <person name="Kuo A."/>
            <person name="Liang C."/>
            <person name="Lipzen A."/>
            <person name="Lutzoni F."/>
            <person name="Magnuson J."/>
            <person name="Mondo S."/>
            <person name="Nolan M."/>
            <person name="Ohm R."/>
            <person name="Pangilinan J."/>
            <person name="Park H.-J."/>
            <person name="Ramirez L."/>
            <person name="Alfaro M."/>
            <person name="Sun H."/>
            <person name="Tritt A."/>
            <person name="Yoshinaga Y."/>
            <person name="Zwiers L.-H."/>
            <person name="Turgeon B."/>
            <person name="Goodwin S."/>
            <person name="Spatafora J."/>
            <person name="Crous P."/>
            <person name="Grigoriev I."/>
        </authorList>
    </citation>
    <scope>NUCLEOTIDE SEQUENCE</scope>
    <source>
        <strain evidence="1">ATCC 200398</strain>
    </source>
</reference>
<protein>
    <submittedName>
        <fullName evidence="1">Uncharacterized protein</fullName>
    </submittedName>
</protein>
<keyword evidence="2" id="KW-1185">Reference proteome</keyword>
<organism evidence="1 2">
    <name type="scientific">Lindgomyces ingoldianus</name>
    <dbReference type="NCBI Taxonomy" id="673940"/>
    <lineage>
        <taxon>Eukaryota</taxon>
        <taxon>Fungi</taxon>
        <taxon>Dikarya</taxon>
        <taxon>Ascomycota</taxon>
        <taxon>Pezizomycotina</taxon>
        <taxon>Dothideomycetes</taxon>
        <taxon>Pleosporomycetidae</taxon>
        <taxon>Pleosporales</taxon>
        <taxon>Lindgomycetaceae</taxon>
        <taxon>Lindgomyces</taxon>
    </lineage>
</organism>
<sequence length="61" mass="6604">MSRCGTRAAAKCLQTIEVEKILYSISFYPSNNYLHTDVGVINISTLPISTPALTSAETQIA</sequence>